<protein>
    <recommendedName>
        <fullName evidence="5">Peptidase propeptide and YPEB domain-containing protein</fullName>
    </recommendedName>
</protein>
<dbReference type="STRING" id="582672.SAMN05216360_12367"/>
<dbReference type="OrthoDB" id="7376531at2"/>
<proteinExistence type="predicted"/>
<evidence type="ECO:0000256" key="1">
    <source>
        <dbReference type="SAM" id="MobiDB-lite"/>
    </source>
</evidence>
<feature type="compositionally biased region" description="Low complexity" evidence="1">
    <location>
        <begin position="23"/>
        <end position="42"/>
    </location>
</feature>
<feature type="signal peptide" evidence="2">
    <location>
        <begin position="1"/>
        <end position="21"/>
    </location>
</feature>
<organism evidence="3 4">
    <name type="scientific">Methylobacterium phyllostachyos</name>
    <dbReference type="NCBI Taxonomy" id="582672"/>
    <lineage>
        <taxon>Bacteria</taxon>
        <taxon>Pseudomonadati</taxon>
        <taxon>Pseudomonadota</taxon>
        <taxon>Alphaproteobacteria</taxon>
        <taxon>Hyphomicrobiales</taxon>
        <taxon>Methylobacteriaceae</taxon>
        <taxon>Methylobacterium</taxon>
    </lineage>
</organism>
<keyword evidence="2" id="KW-0732">Signal</keyword>
<accession>A0A1H0JS61</accession>
<evidence type="ECO:0000256" key="2">
    <source>
        <dbReference type="SAM" id="SignalP"/>
    </source>
</evidence>
<sequence length="128" mass="13178">MSLNRSILLLLPLLGAAPASAQTTVTGQPATGGASSATSGGQNAVTRPNTDHAHDDRPAATGTGTNVKLERGANSFTEGEVRRRLEKAGYHEVKDLKKDGDGIWHASAMVDGKAASIGLDFKGNVAVQ</sequence>
<evidence type="ECO:0000313" key="3">
    <source>
        <dbReference type="EMBL" id="SDO46369.1"/>
    </source>
</evidence>
<dbReference type="EMBL" id="FNHS01000023">
    <property type="protein sequence ID" value="SDO46369.1"/>
    <property type="molecule type" value="Genomic_DNA"/>
</dbReference>
<evidence type="ECO:0000313" key="4">
    <source>
        <dbReference type="Proteomes" id="UP000198704"/>
    </source>
</evidence>
<reference evidence="4" key="1">
    <citation type="submission" date="2016-10" db="EMBL/GenBank/DDBJ databases">
        <authorList>
            <person name="Varghese N."/>
            <person name="Submissions S."/>
        </authorList>
    </citation>
    <scope>NUCLEOTIDE SEQUENCE [LARGE SCALE GENOMIC DNA]</scope>
    <source>
        <strain evidence="4">BL47</strain>
    </source>
</reference>
<feature type="chain" id="PRO_5011707595" description="Peptidase propeptide and YPEB domain-containing protein" evidence="2">
    <location>
        <begin position="22"/>
        <end position="128"/>
    </location>
</feature>
<dbReference type="Proteomes" id="UP000198704">
    <property type="component" value="Unassembled WGS sequence"/>
</dbReference>
<dbReference type="AlphaFoldDB" id="A0A1H0JS61"/>
<name>A0A1H0JS61_9HYPH</name>
<evidence type="ECO:0008006" key="5">
    <source>
        <dbReference type="Google" id="ProtNLM"/>
    </source>
</evidence>
<dbReference type="RefSeq" id="WP_091721924.1">
    <property type="nucleotide sequence ID" value="NZ_FNHS01000023.1"/>
</dbReference>
<gene>
    <name evidence="3" type="ORF">SAMN05216360_12367</name>
</gene>
<keyword evidence="4" id="KW-1185">Reference proteome</keyword>
<feature type="compositionally biased region" description="Basic and acidic residues" evidence="1">
    <location>
        <begin position="49"/>
        <end position="58"/>
    </location>
</feature>
<feature type="region of interest" description="Disordered" evidence="1">
    <location>
        <begin position="23"/>
        <end position="80"/>
    </location>
</feature>